<dbReference type="GO" id="GO:0005886">
    <property type="term" value="C:plasma membrane"/>
    <property type="evidence" value="ECO:0007669"/>
    <property type="project" value="TreeGrafter"/>
</dbReference>
<keyword evidence="5" id="KW-1185">Reference proteome</keyword>
<dbReference type="InterPro" id="IPR017871">
    <property type="entry name" value="ABC_transporter-like_CS"/>
</dbReference>
<dbReference type="GO" id="GO:0016887">
    <property type="term" value="F:ATP hydrolysis activity"/>
    <property type="evidence" value="ECO:0007669"/>
    <property type="project" value="InterPro"/>
</dbReference>
<dbReference type="GO" id="GO:0005524">
    <property type="term" value="F:ATP binding"/>
    <property type="evidence" value="ECO:0007669"/>
    <property type="project" value="UniProtKB-KW"/>
</dbReference>
<feature type="domain" description="ABC transporter" evidence="3">
    <location>
        <begin position="21"/>
        <end position="238"/>
    </location>
</feature>
<dbReference type="Proteomes" id="UP000077071">
    <property type="component" value="Chromosome"/>
</dbReference>
<dbReference type="KEGG" id="rtn:A6122_2002"/>
<dbReference type="PROSITE" id="PS50893">
    <property type="entry name" value="ABC_TRANSPORTER_2"/>
    <property type="match status" value="1"/>
</dbReference>
<dbReference type="EMBL" id="CP015515">
    <property type="protein sequence ID" value="AND17127.1"/>
    <property type="molecule type" value="Genomic_DNA"/>
</dbReference>
<dbReference type="InterPro" id="IPR003593">
    <property type="entry name" value="AAA+_ATPase"/>
</dbReference>
<dbReference type="AlphaFoldDB" id="A0A160KU83"/>
<keyword evidence="1" id="KW-0547">Nucleotide-binding</keyword>
<dbReference type="STRING" id="33888.A6122_2002"/>
<evidence type="ECO:0000256" key="2">
    <source>
        <dbReference type="ARBA" id="ARBA00022840"/>
    </source>
</evidence>
<dbReference type="Pfam" id="PF00005">
    <property type="entry name" value="ABC_tran"/>
    <property type="match status" value="1"/>
</dbReference>
<dbReference type="PANTHER" id="PTHR24220">
    <property type="entry name" value="IMPORT ATP-BINDING PROTEIN"/>
    <property type="match status" value="1"/>
</dbReference>
<dbReference type="Gene3D" id="3.40.50.300">
    <property type="entry name" value="P-loop containing nucleotide triphosphate hydrolases"/>
    <property type="match status" value="1"/>
</dbReference>
<dbReference type="GO" id="GO:0022857">
    <property type="term" value="F:transmembrane transporter activity"/>
    <property type="evidence" value="ECO:0007669"/>
    <property type="project" value="TreeGrafter"/>
</dbReference>
<dbReference type="PATRIC" id="fig|33888.3.peg.2212"/>
<dbReference type="SUPFAM" id="SSF52540">
    <property type="entry name" value="P-loop containing nucleoside triphosphate hydrolases"/>
    <property type="match status" value="1"/>
</dbReference>
<dbReference type="InterPro" id="IPR003439">
    <property type="entry name" value="ABC_transporter-like_ATP-bd"/>
</dbReference>
<evidence type="ECO:0000313" key="4">
    <source>
        <dbReference type="EMBL" id="AND17127.1"/>
    </source>
</evidence>
<evidence type="ECO:0000256" key="1">
    <source>
        <dbReference type="ARBA" id="ARBA00022741"/>
    </source>
</evidence>
<evidence type="ECO:0000259" key="3">
    <source>
        <dbReference type="PROSITE" id="PS50893"/>
    </source>
</evidence>
<proteinExistence type="predicted"/>
<dbReference type="InterPro" id="IPR015854">
    <property type="entry name" value="ABC_transpr_LolD-like"/>
</dbReference>
<gene>
    <name evidence="4" type="ORF">A6122_2002</name>
</gene>
<keyword evidence="2" id="KW-0067">ATP-binding</keyword>
<reference evidence="4 5" key="1">
    <citation type="submission" date="2016-05" db="EMBL/GenBank/DDBJ databases">
        <title>Complete genome sequence of Rathayibacter tritici NCPPB 1953.</title>
        <authorList>
            <person name="Park J."/>
            <person name="Lee H.-H."/>
            <person name="Lee S.-W."/>
            <person name="Seo Y.-S."/>
        </authorList>
    </citation>
    <scope>NUCLEOTIDE SEQUENCE [LARGE SCALE GENOMIC DNA]</scope>
    <source>
        <strain evidence="4 5">NCPPB 1953</strain>
    </source>
</reference>
<dbReference type="SMART" id="SM00382">
    <property type="entry name" value="AAA"/>
    <property type="match status" value="1"/>
</dbReference>
<dbReference type="InterPro" id="IPR027417">
    <property type="entry name" value="P-loop_NTPase"/>
</dbReference>
<dbReference type="PROSITE" id="PS00211">
    <property type="entry name" value="ABC_TRANSPORTER_1"/>
    <property type="match status" value="1"/>
</dbReference>
<sequence length="239" mass="24835">MLTGASTTFRAAAARESSMLIEASTVRVVFGGRPVLQDVALSVSAGEAVALCGPSGAGKSTLLAVLAGQLRPDSGRIRTVPPERIAWIVQSTPLLARRTALDNAALGALARGARRREAEAEADRALLAVGVAGLRDRPVHELSGGERQRIAVARAVVARSEVILADEPTASLDPQSRALVIRALLGATATGAAVIVATHDPVVAAACDRAVLLDGGVLEHEVREHTTREHGLLERGEPR</sequence>
<organism evidence="4 5">
    <name type="scientific">Rathayibacter tritici</name>
    <dbReference type="NCBI Taxonomy" id="33888"/>
    <lineage>
        <taxon>Bacteria</taxon>
        <taxon>Bacillati</taxon>
        <taxon>Actinomycetota</taxon>
        <taxon>Actinomycetes</taxon>
        <taxon>Micrococcales</taxon>
        <taxon>Microbacteriaceae</taxon>
        <taxon>Rathayibacter</taxon>
    </lineage>
</organism>
<protein>
    <recommendedName>
        <fullName evidence="3">ABC transporter domain-containing protein</fullName>
    </recommendedName>
</protein>
<evidence type="ECO:0000313" key="5">
    <source>
        <dbReference type="Proteomes" id="UP000077071"/>
    </source>
</evidence>
<dbReference type="PANTHER" id="PTHR24220:SF684">
    <property type="entry name" value="FE(3+) IONS IMPORT ATP-BINDING PROTEIN FBPC"/>
    <property type="match status" value="1"/>
</dbReference>
<name>A0A160KU83_9MICO</name>
<accession>A0A160KU83</accession>